<dbReference type="eggNOG" id="ENOG502S72T">
    <property type="taxonomic scope" value="Eukaryota"/>
</dbReference>
<evidence type="ECO:0000256" key="4">
    <source>
        <dbReference type="ARBA" id="ARBA00022840"/>
    </source>
</evidence>
<comment type="cofactor">
    <cofactor evidence="11">
        <name>K(+)</name>
        <dbReference type="ChEBI" id="CHEBI:29103"/>
    </cofactor>
    <text evidence="11">Binds 1 potassium ion per subunit.</text>
</comment>
<reference evidence="15" key="1">
    <citation type="submission" date="2009-08" db="EMBL/GenBank/DDBJ databases">
        <title>Annotation of Salpingoeca rosetta.</title>
        <authorList>
            <consortium name="The Broad Institute Genome Sequencing Platform"/>
            <person name="Russ C."/>
            <person name="Cuomo C."/>
            <person name="Burger G."/>
            <person name="Gray M.W."/>
            <person name="Holland P.W.H."/>
            <person name="King N."/>
            <person name="Lang F.B.F."/>
            <person name="Roger A.J."/>
            <person name="Ruiz-Trillo I."/>
            <person name="Young S.K."/>
            <person name="Zeng Q."/>
            <person name="Gargeya S."/>
            <person name="Alvarado L."/>
            <person name="Berlin A."/>
            <person name="Chapman S.B."/>
            <person name="Chen Z."/>
            <person name="Freedman E."/>
            <person name="Gellesch M."/>
            <person name="Goldberg J."/>
            <person name="Griggs A."/>
            <person name="Gujja S."/>
            <person name="Heilman E."/>
            <person name="Heiman D."/>
            <person name="Howarth C."/>
            <person name="Mehta T."/>
            <person name="Neiman D."/>
            <person name="Pearson M."/>
            <person name="Roberts A."/>
            <person name="Saif S."/>
            <person name="Shea T."/>
            <person name="Shenoy N."/>
            <person name="Sisk P."/>
            <person name="Stolte C."/>
            <person name="Sykes S."/>
            <person name="White J."/>
            <person name="Yandava C."/>
            <person name="Haas B."/>
            <person name="Nusbaum C."/>
            <person name="Birren B."/>
        </authorList>
    </citation>
    <scope>NUCLEOTIDE SEQUENCE [LARGE SCALE GENOMIC DNA]</scope>
    <source>
        <strain evidence="15">ATCC 50818</strain>
    </source>
</reference>
<dbReference type="EC" id="5.1.99.6" evidence="11"/>
<comment type="catalytic activity">
    <reaction evidence="11">
        <text>(6R)-NADHX = (6S)-NADHX</text>
        <dbReference type="Rhea" id="RHEA:32215"/>
        <dbReference type="ChEBI" id="CHEBI:64074"/>
        <dbReference type="ChEBI" id="CHEBI:64075"/>
        <dbReference type="EC" id="5.1.99.6"/>
    </reaction>
</comment>
<feature type="chain" id="PRO_5003287088" description="NAD(P)H-hydrate epimerase" evidence="12">
    <location>
        <begin position="28"/>
        <end position="416"/>
    </location>
</feature>
<evidence type="ECO:0000256" key="2">
    <source>
        <dbReference type="ARBA" id="ARBA00009524"/>
    </source>
</evidence>
<evidence type="ECO:0000313" key="15">
    <source>
        <dbReference type="EMBL" id="EGD82321.1"/>
    </source>
</evidence>
<feature type="binding site" evidence="11">
    <location>
        <begin position="89"/>
        <end position="93"/>
    </location>
    <ligand>
        <name>(6S)-NADPHX</name>
        <dbReference type="ChEBI" id="CHEBI:64076"/>
    </ligand>
</feature>
<dbReference type="NCBIfam" id="TIGR00197">
    <property type="entry name" value="yjeF_nterm"/>
    <property type="match status" value="1"/>
</dbReference>
<keyword evidence="5" id="KW-0521">NADP</keyword>
<keyword evidence="4" id="KW-0067">ATP-binding</keyword>
<evidence type="ECO:0000259" key="14">
    <source>
        <dbReference type="PROSITE" id="PS51385"/>
    </source>
</evidence>
<dbReference type="Gene3D" id="3.40.1190.20">
    <property type="match status" value="1"/>
</dbReference>
<evidence type="ECO:0000313" key="16">
    <source>
        <dbReference type="Proteomes" id="UP000007799"/>
    </source>
</evidence>
<dbReference type="GO" id="GO:0005524">
    <property type="term" value="F:ATP binding"/>
    <property type="evidence" value="ECO:0007669"/>
    <property type="project" value="UniProtKB-KW"/>
</dbReference>
<dbReference type="EMBL" id="GL832960">
    <property type="protein sequence ID" value="EGD82321.1"/>
    <property type="molecule type" value="Genomic_DNA"/>
</dbReference>
<name>F2U3X7_SALR5</name>
<dbReference type="Gene3D" id="3.40.50.10260">
    <property type="entry name" value="YjeF N-terminal domain"/>
    <property type="match status" value="1"/>
</dbReference>
<dbReference type="PROSITE" id="PS51383">
    <property type="entry name" value="YJEF_C_3"/>
    <property type="match status" value="1"/>
</dbReference>
<dbReference type="PANTHER" id="PTHR12592:SF0">
    <property type="entry name" value="ATP-DEPENDENT (S)-NAD(P)H-HYDRATE DEHYDRATASE"/>
    <property type="match status" value="1"/>
</dbReference>
<feature type="domain" description="YjeF N-terminal" evidence="14">
    <location>
        <begin position="38"/>
        <end position="246"/>
    </location>
</feature>
<dbReference type="PANTHER" id="PTHR12592">
    <property type="entry name" value="ATP-DEPENDENT (S)-NAD(P)H-HYDRATE DEHYDRATASE FAMILY MEMBER"/>
    <property type="match status" value="1"/>
</dbReference>
<feature type="domain" description="YjeF C-terminal" evidence="13">
    <location>
        <begin position="258"/>
        <end position="416"/>
    </location>
</feature>
<dbReference type="STRING" id="946362.F2U3X7"/>
<keyword evidence="6 11" id="KW-0520">NAD</keyword>
<dbReference type="InParanoid" id="F2U3X7"/>
<proteinExistence type="inferred from homology"/>
<comment type="function">
    <text evidence="11">Catalyzes the epimerization of the S- and R-forms of NAD(P)HX, a damaged form of NAD(P)H that is a result of enzymatic or heat-dependent hydration. This is a prerequisite for the S-specific NAD(P)H-hydrate dehydratase to allow the repair of both epimers of NAD(P)HX.</text>
</comment>
<dbReference type="OMA" id="KITVACH"/>
<dbReference type="InterPro" id="IPR036652">
    <property type="entry name" value="YjeF_N_dom_sf"/>
</dbReference>
<dbReference type="GeneID" id="16077092"/>
<dbReference type="HAMAP" id="MF_01966">
    <property type="entry name" value="NADHX_epimerase"/>
    <property type="match status" value="1"/>
</dbReference>
<comment type="caution">
    <text evidence="11">Lacks conserved residue(s) required for the propagation of feature annotation.</text>
</comment>
<comment type="similarity">
    <text evidence="11">Belongs to the NnrE/AIBP family.</text>
</comment>
<dbReference type="Pfam" id="PF01256">
    <property type="entry name" value="Carb_kinase"/>
    <property type="match status" value="1"/>
</dbReference>
<comment type="similarity">
    <text evidence="2">In the C-terminal section; belongs to the NnrD/CARKD family.</text>
</comment>
<accession>F2U3X7</accession>
<dbReference type="AlphaFoldDB" id="F2U3X7"/>
<sequence>MSLSMAARLIQFSALASMATMTNVTQSLPSLAYSCAQMQENEAKAAKASGLEMWTLMSRAGQAAYHTLRVHLLQGTKPNHITVLAGKGNNGGDGYVVAEAALKDDINVLLGQVGDHMSLKGDAATARDRFLAAGGVITPIDDAFTIPDDTDAIVDGLFGTGLSREIRQGPFTRAIDLASKSKAKKLAIDIPSGLHGDTGNVLGTVLSADATITFIGVKKGQFTGKAPQHVGILYFAGLGVEQAFDEIVSSPAAELVAFNRVRHRFMPLRPLAAHKAAFGKVVLLGGNNGMSGAIRLAGEACQRTGSGLTRTLTHPASQQAVMFGRPELMVTAAQDVNAFSHWIDWATVLAVGPGLGQDDWAQGVLRLFLKHASKPSVVDADALNLLAKSPQHNPHWVLTPHPGEAGRLLGIRCPCT</sequence>
<evidence type="ECO:0000256" key="10">
    <source>
        <dbReference type="ARBA" id="ARBA00049209"/>
    </source>
</evidence>
<feature type="binding site" evidence="11">
    <location>
        <position position="155"/>
    </location>
    <ligand>
        <name>K(+)</name>
        <dbReference type="ChEBI" id="CHEBI:29103"/>
    </ligand>
</feature>
<gene>
    <name evidence="15" type="ORF">PTSG_02986</name>
</gene>
<feature type="binding site" evidence="11">
    <location>
        <begin position="159"/>
        <end position="165"/>
    </location>
    <ligand>
        <name>(6S)-NADPHX</name>
        <dbReference type="ChEBI" id="CHEBI:64076"/>
    </ligand>
</feature>
<comment type="catalytic activity">
    <reaction evidence="11">
        <text>(6R)-NADPHX = (6S)-NADPHX</text>
        <dbReference type="Rhea" id="RHEA:32227"/>
        <dbReference type="ChEBI" id="CHEBI:64076"/>
        <dbReference type="ChEBI" id="CHEBI:64077"/>
        <dbReference type="EC" id="5.1.99.6"/>
    </reaction>
</comment>
<dbReference type="RefSeq" id="XP_004996504.1">
    <property type="nucleotide sequence ID" value="XM_004996447.1"/>
</dbReference>
<dbReference type="GO" id="GO:0110051">
    <property type="term" value="P:metabolite repair"/>
    <property type="evidence" value="ECO:0007669"/>
    <property type="project" value="TreeGrafter"/>
</dbReference>
<comment type="catalytic activity">
    <reaction evidence="10">
        <text>(6S)-NADPHX + ADP = AMP + phosphate + NADPH + H(+)</text>
        <dbReference type="Rhea" id="RHEA:32235"/>
        <dbReference type="ChEBI" id="CHEBI:15378"/>
        <dbReference type="ChEBI" id="CHEBI:43474"/>
        <dbReference type="ChEBI" id="CHEBI:57783"/>
        <dbReference type="ChEBI" id="CHEBI:64076"/>
        <dbReference type="ChEBI" id="CHEBI:456215"/>
        <dbReference type="ChEBI" id="CHEBI:456216"/>
        <dbReference type="EC" id="4.2.1.136"/>
    </reaction>
</comment>
<keyword evidence="3 11" id="KW-0547">Nucleotide-binding</keyword>
<dbReference type="OrthoDB" id="10064708at2759"/>
<dbReference type="Proteomes" id="UP000007799">
    <property type="component" value="Unassembled WGS sequence"/>
</dbReference>
<protein>
    <recommendedName>
        <fullName evidence="11">NAD(P)H-hydrate epimerase</fullName>
        <ecNumber evidence="11">5.1.99.6</ecNumber>
    </recommendedName>
    <alternativeName>
        <fullName evidence="11">NAD(P)HX epimerase</fullName>
    </alternativeName>
</protein>
<evidence type="ECO:0000256" key="1">
    <source>
        <dbReference type="ARBA" id="ARBA00006001"/>
    </source>
</evidence>
<feature type="binding site" evidence="11">
    <location>
        <position position="192"/>
    </location>
    <ligand>
        <name>K(+)</name>
        <dbReference type="ChEBI" id="CHEBI:29103"/>
    </ligand>
</feature>
<dbReference type="PROSITE" id="PS51385">
    <property type="entry name" value="YJEF_N"/>
    <property type="match status" value="1"/>
</dbReference>
<feature type="binding site" evidence="11">
    <location>
        <position position="90"/>
    </location>
    <ligand>
        <name>K(+)</name>
        <dbReference type="ChEBI" id="CHEBI:29103"/>
    </ligand>
</feature>
<dbReference type="KEGG" id="sre:PTSG_02986"/>
<keyword evidence="11" id="KW-0479">Metal-binding</keyword>
<dbReference type="SUPFAM" id="SSF53613">
    <property type="entry name" value="Ribokinase-like"/>
    <property type="match status" value="1"/>
</dbReference>
<evidence type="ECO:0000256" key="3">
    <source>
        <dbReference type="ARBA" id="ARBA00022741"/>
    </source>
</evidence>
<keyword evidence="12" id="KW-0732">Signal</keyword>
<keyword evidence="11" id="KW-0630">Potassium</keyword>
<evidence type="ECO:0000256" key="8">
    <source>
        <dbReference type="ARBA" id="ARBA00025153"/>
    </source>
</evidence>
<dbReference type="GO" id="GO:0052856">
    <property type="term" value="F:NAD(P)HX epimerase activity"/>
    <property type="evidence" value="ECO:0007669"/>
    <property type="project" value="UniProtKB-UniRule"/>
</dbReference>
<keyword evidence="7" id="KW-0456">Lyase</keyword>
<dbReference type="InterPro" id="IPR004443">
    <property type="entry name" value="YjeF_N_dom"/>
</dbReference>
<evidence type="ECO:0000259" key="13">
    <source>
        <dbReference type="PROSITE" id="PS51383"/>
    </source>
</evidence>
<dbReference type="GO" id="GO:0052855">
    <property type="term" value="F:ADP-dependent NAD(P)H-hydrate dehydratase activity"/>
    <property type="evidence" value="ECO:0007669"/>
    <property type="project" value="UniProtKB-EC"/>
</dbReference>
<evidence type="ECO:0000256" key="7">
    <source>
        <dbReference type="ARBA" id="ARBA00023239"/>
    </source>
</evidence>
<dbReference type="SUPFAM" id="SSF64153">
    <property type="entry name" value="YjeF N-terminal domain-like"/>
    <property type="match status" value="1"/>
</dbReference>
<feature type="binding site" evidence="11">
    <location>
        <position position="189"/>
    </location>
    <ligand>
        <name>(6S)-NADPHX</name>
        <dbReference type="ChEBI" id="CHEBI:64076"/>
    </ligand>
</feature>
<evidence type="ECO:0000256" key="12">
    <source>
        <dbReference type="SAM" id="SignalP"/>
    </source>
</evidence>
<comment type="catalytic activity">
    <reaction evidence="9">
        <text>(6S)-NADHX + ADP = AMP + phosphate + NADH + H(+)</text>
        <dbReference type="Rhea" id="RHEA:32223"/>
        <dbReference type="ChEBI" id="CHEBI:15378"/>
        <dbReference type="ChEBI" id="CHEBI:43474"/>
        <dbReference type="ChEBI" id="CHEBI:57945"/>
        <dbReference type="ChEBI" id="CHEBI:64074"/>
        <dbReference type="ChEBI" id="CHEBI:456215"/>
        <dbReference type="ChEBI" id="CHEBI:456216"/>
        <dbReference type="EC" id="4.2.1.136"/>
    </reaction>
</comment>
<dbReference type="CDD" id="cd01171">
    <property type="entry name" value="YXKO-related"/>
    <property type="match status" value="1"/>
</dbReference>
<organism evidence="16">
    <name type="scientific">Salpingoeca rosetta (strain ATCC 50818 / BSB-021)</name>
    <dbReference type="NCBI Taxonomy" id="946362"/>
    <lineage>
        <taxon>Eukaryota</taxon>
        <taxon>Choanoflagellata</taxon>
        <taxon>Craspedida</taxon>
        <taxon>Salpingoecidae</taxon>
        <taxon>Salpingoeca</taxon>
    </lineage>
</organism>
<keyword evidence="11" id="KW-0413">Isomerase</keyword>
<dbReference type="GO" id="GO:0046872">
    <property type="term" value="F:metal ion binding"/>
    <property type="evidence" value="ECO:0007669"/>
    <property type="project" value="UniProtKB-KW"/>
</dbReference>
<dbReference type="InterPro" id="IPR000631">
    <property type="entry name" value="CARKD"/>
</dbReference>
<dbReference type="Pfam" id="PF03853">
    <property type="entry name" value="YjeF_N"/>
    <property type="match status" value="1"/>
</dbReference>
<evidence type="ECO:0000256" key="6">
    <source>
        <dbReference type="ARBA" id="ARBA00023027"/>
    </source>
</evidence>
<keyword evidence="16" id="KW-1185">Reference proteome</keyword>
<comment type="similarity">
    <text evidence="1">In the N-terminal section; belongs to the NnrE/AIBP family.</text>
</comment>
<comment type="function">
    <text evidence="8">Bifunctional enzyme that catalyzes the epimerization of the S- and R-forms of NAD(P)HX and the dehydration of the S-form of NAD(P)HX at the expense of ADP, which is converted to AMP. This allows the repair of both epimers of NAD(P)HX, a damaged form of NAD(P)H that is a result of enzymatic or heat-dependent hydration.</text>
</comment>
<feature type="signal peptide" evidence="12">
    <location>
        <begin position="1"/>
        <end position="27"/>
    </location>
</feature>
<evidence type="ECO:0000256" key="11">
    <source>
        <dbReference type="HAMAP-Rule" id="MF_03159"/>
    </source>
</evidence>
<evidence type="ECO:0000256" key="5">
    <source>
        <dbReference type="ARBA" id="ARBA00022857"/>
    </source>
</evidence>
<evidence type="ECO:0000256" key="9">
    <source>
        <dbReference type="ARBA" id="ARBA00048238"/>
    </source>
</evidence>
<dbReference type="InterPro" id="IPR029056">
    <property type="entry name" value="Ribokinase-like"/>
</dbReference>